<protein>
    <submittedName>
        <fullName evidence="1">Uncharacterized protein</fullName>
    </submittedName>
</protein>
<keyword evidence="2" id="KW-1185">Reference proteome</keyword>
<dbReference type="Proteomes" id="UP000032046">
    <property type="component" value="Unassembled WGS sequence"/>
</dbReference>
<evidence type="ECO:0000313" key="2">
    <source>
        <dbReference type="Proteomes" id="UP000032046"/>
    </source>
</evidence>
<sequence>MLLLYADFILHGKDNANRRQYKTSLLVFIVEVPLILFKDNANRRQYKTSLLVFIVEVPLILFKDNANRRQYKTSLLVFIVEVPLVLLKDSIVLLKKLIIFRFLLNFFLKWSYK</sequence>
<reference evidence="1 2" key="1">
    <citation type="submission" date="2015-01" db="EMBL/GenBank/DDBJ databases">
        <title>Comparative genomics of non-oral Prevotella species.</title>
        <authorList>
            <person name="Accetto T."/>
            <person name="Nograsek B."/>
            <person name="Avgustin G."/>
        </authorList>
    </citation>
    <scope>NUCLEOTIDE SEQUENCE [LARGE SCALE GENOMIC DNA]</scope>
    <source>
        <strain evidence="1 2">P5-119</strain>
    </source>
</reference>
<comment type="caution">
    <text evidence="1">The sequence shown here is derived from an EMBL/GenBank/DDBJ whole genome shotgun (WGS) entry which is preliminary data.</text>
</comment>
<accession>A0A0D0IR64</accession>
<name>A0A0D0IR64_9BACT</name>
<evidence type="ECO:0000313" key="1">
    <source>
        <dbReference type="EMBL" id="KIP60136.1"/>
    </source>
</evidence>
<proteinExistence type="predicted"/>
<dbReference type="RefSeq" id="WP_042520190.1">
    <property type="nucleotide sequence ID" value="NZ_JXQI01000060.1"/>
</dbReference>
<dbReference type="AlphaFoldDB" id="A0A0D0IR64"/>
<organism evidence="1 2">
    <name type="scientific">Prevotella pectinovora</name>
    <dbReference type="NCBI Taxonomy" id="1602169"/>
    <lineage>
        <taxon>Bacteria</taxon>
        <taxon>Pseudomonadati</taxon>
        <taxon>Bacteroidota</taxon>
        <taxon>Bacteroidia</taxon>
        <taxon>Bacteroidales</taxon>
        <taxon>Prevotellaceae</taxon>
        <taxon>Prevotella</taxon>
    </lineage>
</organism>
<gene>
    <name evidence="1" type="ORF">ST44_12445</name>
</gene>
<dbReference type="EMBL" id="JXQK01000088">
    <property type="protein sequence ID" value="KIP60136.1"/>
    <property type="molecule type" value="Genomic_DNA"/>
</dbReference>